<evidence type="ECO:0008006" key="3">
    <source>
        <dbReference type="Google" id="ProtNLM"/>
    </source>
</evidence>
<proteinExistence type="predicted"/>
<dbReference type="EMBL" id="SDMP01000014">
    <property type="protein sequence ID" value="RYR14209.1"/>
    <property type="molecule type" value="Genomic_DNA"/>
</dbReference>
<evidence type="ECO:0000313" key="1">
    <source>
        <dbReference type="EMBL" id="RYR14209.1"/>
    </source>
</evidence>
<reference evidence="1 2" key="1">
    <citation type="submission" date="2019-01" db="EMBL/GenBank/DDBJ databases">
        <title>Sequencing of cultivated peanut Arachis hypogaea provides insights into genome evolution and oil improvement.</title>
        <authorList>
            <person name="Chen X."/>
        </authorList>
    </citation>
    <scope>NUCLEOTIDE SEQUENCE [LARGE SCALE GENOMIC DNA]</scope>
    <source>
        <strain evidence="2">cv. Fuhuasheng</strain>
        <tissue evidence="1">Leaves</tissue>
    </source>
</reference>
<comment type="caution">
    <text evidence="1">The sequence shown here is derived from an EMBL/GenBank/DDBJ whole genome shotgun (WGS) entry which is preliminary data.</text>
</comment>
<dbReference type="PANTHER" id="PTHR46033">
    <property type="entry name" value="PROTEIN MAIN-LIKE 2"/>
    <property type="match status" value="1"/>
</dbReference>
<evidence type="ECO:0000313" key="2">
    <source>
        <dbReference type="Proteomes" id="UP000289738"/>
    </source>
</evidence>
<protein>
    <recommendedName>
        <fullName evidence="3">Aminotransferase-like plant mobile domain-containing protein</fullName>
    </recommendedName>
</protein>
<dbReference type="InterPro" id="IPR044824">
    <property type="entry name" value="MAIN-like"/>
</dbReference>
<organism evidence="1 2">
    <name type="scientific">Arachis hypogaea</name>
    <name type="common">Peanut</name>
    <dbReference type="NCBI Taxonomy" id="3818"/>
    <lineage>
        <taxon>Eukaryota</taxon>
        <taxon>Viridiplantae</taxon>
        <taxon>Streptophyta</taxon>
        <taxon>Embryophyta</taxon>
        <taxon>Tracheophyta</taxon>
        <taxon>Spermatophyta</taxon>
        <taxon>Magnoliopsida</taxon>
        <taxon>eudicotyledons</taxon>
        <taxon>Gunneridae</taxon>
        <taxon>Pentapetalae</taxon>
        <taxon>rosids</taxon>
        <taxon>fabids</taxon>
        <taxon>Fabales</taxon>
        <taxon>Fabaceae</taxon>
        <taxon>Papilionoideae</taxon>
        <taxon>50 kb inversion clade</taxon>
        <taxon>dalbergioids sensu lato</taxon>
        <taxon>Dalbergieae</taxon>
        <taxon>Pterocarpus clade</taxon>
        <taxon>Arachis</taxon>
    </lineage>
</organism>
<dbReference type="Proteomes" id="UP000289738">
    <property type="component" value="Chromosome B04"/>
</dbReference>
<gene>
    <name evidence="1" type="ORF">Ahy_B04g070807</name>
</gene>
<name>A0A444ZJ18_ARAHY</name>
<sequence>MSLDDRIIPYLQMAGLAYLARLNNHWFRLDEPLDVAYHLGLPIDRQYASECLTDFERFIDETFSYLPHNTDEERVRRYARVYIMMLLSTQLFSDKSDTRMHIQWLLCVARLEDMGGYSWEYG</sequence>
<dbReference type="AlphaFoldDB" id="A0A444ZJ18"/>
<dbReference type="PANTHER" id="PTHR46033:SF8">
    <property type="entry name" value="PROTEIN MAINTENANCE OF MERISTEMS-LIKE"/>
    <property type="match status" value="1"/>
</dbReference>
<keyword evidence="2" id="KW-1185">Reference proteome</keyword>
<accession>A0A444ZJ18</accession>
<dbReference type="GO" id="GO:0010073">
    <property type="term" value="P:meristem maintenance"/>
    <property type="evidence" value="ECO:0007669"/>
    <property type="project" value="InterPro"/>
</dbReference>